<keyword evidence="2" id="KW-0614">Plasmid</keyword>
<dbReference type="RefSeq" id="WP_353476257.1">
    <property type="nucleotide sequence ID" value="NZ_CP123387.1"/>
</dbReference>
<dbReference type="AlphaFoldDB" id="A0AAU8AS26"/>
<feature type="domain" description="CYTH" evidence="1">
    <location>
        <begin position="21"/>
        <end position="168"/>
    </location>
</feature>
<dbReference type="Pfam" id="PF01928">
    <property type="entry name" value="CYTH"/>
    <property type="match status" value="1"/>
</dbReference>
<dbReference type="PIRSF" id="PIRSF016487">
    <property type="entry name" value="CYTH_UCP016487"/>
    <property type="match status" value="1"/>
</dbReference>
<reference evidence="2" key="1">
    <citation type="submission" date="2023-02" db="EMBL/GenBank/DDBJ databases">
        <title>Description and genomic characterization of Salipiger bruguierae sp. nov., isolated from the sediment of mangrove plant Bruguiera sexangula.</title>
        <authorList>
            <person name="Long M."/>
        </authorList>
    </citation>
    <scope>NUCLEOTIDE SEQUENCE</scope>
    <source>
        <strain evidence="2">H15</strain>
        <plasmid evidence="2">unnamed2</plasmid>
    </source>
</reference>
<dbReference type="PANTHER" id="PTHR40114:SF1">
    <property type="entry name" value="SLR0698 PROTEIN"/>
    <property type="match status" value="1"/>
</dbReference>
<dbReference type="Gene3D" id="2.40.320.10">
    <property type="entry name" value="Hypothetical Protein Pfu-838710-001"/>
    <property type="match status" value="1"/>
</dbReference>
<dbReference type="PANTHER" id="PTHR40114">
    <property type="entry name" value="SLR0698 PROTEIN"/>
    <property type="match status" value="1"/>
</dbReference>
<organism evidence="2">
    <name type="scientific">Alloyangia sp. H15</name>
    <dbReference type="NCBI Taxonomy" id="3029062"/>
    <lineage>
        <taxon>Bacteria</taxon>
        <taxon>Pseudomonadati</taxon>
        <taxon>Pseudomonadota</taxon>
        <taxon>Alphaproteobacteria</taxon>
        <taxon>Rhodobacterales</taxon>
        <taxon>Roseobacteraceae</taxon>
        <taxon>Alloyangia</taxon>
    </lineage>
</organism>
<dbReference type="CDD" id="cd07891">
    <property type="entry name" value="CYTH-like_CthTTM-like_1"/>
    <property type="match status" value="1"/>
</dbReference>
<dbReference type="SUPFAM" id="SSF55154">
    <property type="entry name" value="CYTH-like phosphatases"/>
    <property type="match status" value="1"/>
</dbReference>
<dbReference type="InterPro" id="IPR012042">
    <property type="entry name" value="NeuTTM/CthTTM-like"/>
</dbReference>
<dbReference type="PROSITE" id="PS51707">
    <property type="entry name" value="CYTH"/>
    <property type="match status" value="1"/>
</dbReference>
<accession>A0AAU8AS26</accession>
<gene>
    <name evidence="2" type="ORF">PVT71_25215</name>
</gene>
<dbReference type="InterPro" id="IPR033469">
    <property type="entry name" value="CYTH-like_dom_sf"/>
</dbReference>
<dbReference type="InterPro" id="IPR023577">
    <property type="entry name" value="CYTH_domain"/>
</dbReference>
<proteinExistence type="predicted"/>
<sequence length="179" mass="20470">MIFPPAFGQIVGIDNAGMPMAREIERKFLVASDDWRAHVSHRVELRDGILALHEGRKVRVRFYGEERVTLCVKGPRSGMSRDEFEYPIPREDGLVLIEHHCDGPPIRKTRHHLRHDGRSWTIDEYHGPLAGTLIAEIELPSEDAAFARPPWLGVEVTHDRDYRQTALLRRHRSALADSA</sequence>
<protein>
    <submittedName>
        <fullName evidence="2">CYTH domain-containing protein</fullName>
    </submittedName>
</protein>
<name>A0AAU8AS26_9RHOB</name>
<dbReference type="EMBL" id="CP123387">
    <property type="protein sequence ID" value="XCC97365.1"/>
    <property type="molecule type" value="Genomic_DNA"/>
</dbReference>
<evidence type="ECO:0000313" key="2">
    <source>
        <dbReference type="EMBL" id="XCC97365.1"/>
    </source>
</evidence>
<dbReference type="SMART" id="SM01118">
    <property type="entry name" value="CYTH"/>
    <property type="match status" value="1"/>
</dbReference>
<evidence type="ECO:0000259" key="1">
    <source>
        <dbReference type="PROSITE" id="PS51707"/>
    </source>
</evidence>
<geneLocation type="plasmid" evidence="2">
    <name>unnamed2</name>
</geneLocation>